<dbReference type="AlphaFoldDB" id="A0A1I2SI21"/>
<dbReference type="PANTHER" id="PTHR31793">
    <property type="entry name" value="4-HYDROXYBENZOYL-COA THIOESTERASE FAMILY MEMBER"/>
    <property type="match status" value="1"/>
</dbReference>
<name>A0A1I2SI21_9ACTN</name>
<gene>
    <name evidence="2" type="ORF">SAMN05421678_106231</name>
</gene>
<dbReference type="GO" id="GO:0047617">
    <property type="term" value="F:fatty acyl-CoA hydrolase activity"/>
    <property type="evidence" value="ECO:0007669"/>
    <property type="project" value="TreeGrafter"/>
</dbReference>
<reference evidence="2 3" key="1">
    <citation type="submission" date="2016-10" db="EMBL/GenBank/DDBJ databases">
        <authorList>
            <person name="de Groot N.N."/>
        </authorList>
    </citation>
    <scope>NUCLEOTIDE SEQUENCE [LARGE SCALE GENOMIC DNA]</scope>
    <source>
        <strain evidence="2 3">CPCC 202808</strain>
    </source>
</reference>
<accession>A0A1I2SI21</accession>
<dbReference type="InterPro" id="IPR029069">
    <property type="entry name" value="HotDog_dom_sf"/>
</dbReference>
<organism evidence="2 3">
    <name type="scientific">Actinopolymorpha cephalotaxi</name>
    <dbReference type="NCBI Taxonomy" id="504797"/>
    <lineage>
        <taxon>Bacteria</taxon>
        <taxon>Bacillati</taxon>
        <taxon>Actinomycetota</taxon>
        <taxon>Actinomycetes</taxon>
        <taxon>Propionibacteriales</taxon>
        <taxon>Actinopolymorphaceae</taxon>
        <taxon>Actinopolymorpha</taxon>
    </lineage>
</organism>
<dbReference type="CDD" id="cd00586">
    <property type="entry name" value="4HBT"/>
    <property type="match status" value="1"/>
</dbReference>
<dbReference type="InterPro" id="IPR050563">
    <property type="entry name" value="4-hydroxybenzoyl-CoA_TE"/>
</dbReference>
<dbReference type="Pfam" id="PF13279">
    <property type="entry name" value="4HBT_2"/>
    <property type="match status" value="1"/>
</dbReference>
<dbReference type="STRING" id="504797.SAMN05421678_106231"/>
<evidence type="ECO:0000313" key="2">
    <source>
        <dbReference type="EMBL" id="SFG52362.1"/>
    </source>
</evidence>
<dbReference type="SUPFAM" id="SSF54637">
    <property type="entry name" value="Thioesterase/thiol ester dehydrase-isomerase"/>
    <property type="match status" value="1"/>
</dbReference>
<feature type="region of interest" description="Disordered" evidence="1">
    <location>
        <begin position="1"/>
        <end position="20"/>
    </location>
</feature>
<dbReference type="Gene3D" id="3.10.129.10">
    <property type="entry name" value="Hotdog Thioesterase"/>
    <property type="match status" value="1"/>
</dbReference>
<evidence type="ECO:0000256" key="1">
    <source>
        <dbReference type="SAM" id="MobiDB-lite"/>
    </source>
</evidence>
<protein>
    <submittedName>
        <fullName evidence="2">Acyl-CoA thioester hydrolase</fullName>
    </submittedName>
</protein>
<proteinExistence type="predicted"/>
<evidence type="ECO:0000313" key="3">
    <source>
        <dbReference type="Proteomes" id="UP000199052"/>
    </source>
</evidence>
<keyword evidence="2" id="KW-0378">Hydrolase</keyword>
<dbReference type="EMBL" id="FOOI01000006">
    <property type="protein sequence ID" value="SFG52362.1"/>
    <property type="molecule type" value="Genomic_DNA"/>
</dbReference>
<sequence>MTGAGQTPGADQGDPGRGRPERIATVSRFVFRCPMRWSDMDAYGHVNNVVYLRYLEEARVAMFFEGARTAGVSTFEGELVVVRHEIDYRRPLVFGPEPIVVETWVTDIRNSSCSLRYEVRTNDLVHAEARSVLAAYDAKAGHARRLADPERAWLDKFRDDAASTA</sequence>
<dbReference type="PANTHER" id="PTHR31793:SF24">
    <property type="entry name" value="LONG-CHAIN ACYL-COA THIOESTERASE FADM"/>
    <property type="match status" value="1"/>
</dbReference>
<dbReference type="Proteomes" id="UP000199052">
    <property type="component" value="Unassembled WGS sequence"/>
</dbReference>